<organism evidence="2 3">
    <name type="scientific">Orientia tsutsugamushi str. TA716</name>
    <dbReference type="NCBI Taxonomy" id="1359175"/>
    <lineage>
        <taxon>Bacteria</taxon>
        <taxon>Pseudomonadati</taxon>
        <taxon>Pseudomonadota</taxon>
        <taxon>Alphaproteobacteria</taxon>
        <taxon>Rickettsiales</taxon>
        <taxon>Rickettsiaceae</taxon>
        <taxon>Rickettsieae</taxon>
        <taxon>Orientia</taxon>
    </lineage>
</organism>
<evidence type="ECO:0000313" key="3">
    <source>
        <dbReference type="Proteomes" id="UP000033671"/>
    </source>
</evidence>
<evidence type="ECO:0000256" key="1">
    <source>
        <dbReference type="HAMAP-Rule" id="MF_02088"/>
    </source>
</evidence>
<comment type="caution">
    <text evidence="2">The sequence shown here is derived from an EMBL/GenBank/DDBJ whole genome shotgun (WGS) entry which is preliminary data.</text>
</comment>
<dbReference type="Proteomes" id="UP000033671">
    <property type="component" value="Unassembled WGS sequence"/>
</dbReference>
<gene>
    <name evidence="2" type="ORF">OTSTA716_0369</name>
</gene>
<feature type="transmembrane region" description="Helical" evidence="1">
    <location>
        <begin position="120"/>
        <end position="145"/>
    </location>
</feature>
<dbReference type="PATRIC" id="fig|1359175.3.peg.2676"/>
<comment type="similarity">
    <text evidence="1">Belongs to the vitamin uptake transporter (VUT/ECF) (TC 2.A.88) family. Q precursor transporter subfamily.</text>
</comment>
<name>A0A0F3PBF6_ORITS</name>
<dbReference type="HAMAP" id="MF_02088">
    <property type="entry name" value="Q_prec_transport"/>
    <property type="match status" value="1"/>
</dbReference>
<accession>A0A0F3PBF6</accession>
<dbReference type="PANTHER" id="PTHR34300">
    <property type="entry name" value="QUEUOSINE PRECURSOR TRANSPORTER-RELATED"/>
    <property type="match status" value="1"/>
</dbReference>
<feature type="transmembrane region" description="Helical" evidence="1">
    <location>
        <begin position="166"/>
        <end position="188"/>
    </location>
</feature>
<dbReference type="InterPro" id="IPR003744">
    <property type="entry name" value="YhhQ"/>
</dbReference>
<feature type="transmembrane region" description="Helical" evidence="1">
    <location>
        <begin position="15"/>
        <end position="33"/>
    </location>
</feature>
<keyword evidence="1" id="KW-0472">Membrane</keyword>
<dbReference type="GO" id="GO:0022857">
    <property type="term" value="F:transmembrane transporter activity"/>
    <property type="evidence" value="ECO:0007669"/>
    <property type="project" value="UniProtKB-UniRule"/>
</dbReference>
<protein>
    <recommendedName>
        <fullName evidence="1">Probable queuosine precursor transporter</fullName>
        <shortName evidence="1">Q precursor transporter</shortName>
    </recommendedName>
</protein>
<dbReference type="AlphaFoldDB" id="A0A0F3PBF6"/>
<feature type="transmembrane region" description="Helical" evidence="1">
    <location>
        <begin position="78"/>
        <end position="100"/>
    </location>
</feature>
<dbReference type="PANTHER" id="PTHR34300:SF2">
    <property type="entry name" value="QUEUOSINE PRECURSOR TRANSPORTER-RELATED"/>
    <property type="match status" value="1"/>
</dbReference>
<comment type="function">
    <text evidence="1">Involved in the import of queuosine (Q) precursors, required for Q precursor salvage.</text>
</comment>
<keyword evidence="1" id="KW-0812">Transmembrane</keyword>
<dbReference type="RefSeq" id="WP_045916679.1">
    <property type="nucleotide sequence ID" value="NZ_LAOA01000007.1"/>
</dbReference>
<dbReference type="EMBL" id="LAOA01000007">
    <property type="protein sequence ID" value="KJV77241.1"/>
    <property type="molecule type" value="Genomic_DNA"/>
</dbReference>
<keyword evidence="1" id="KW-0997">Cell inner membrane</keyword>
<dbReference type="GO" id="GO:0005886">
    <property type="term" value="C:plasma membrane"/>
    <property type="evidence" value="ECO:0007669"/>
    <property type="project" value="UniProtKB-SubCell"/>
</dbReference>
<proteinExistence type="inferred from homology"/>
<dbReference type="Pfam" id="PF02592">
    <property type="entry name" value="Vut_1"/>
    <property type="match status" value="1"/>
</dbReference>
<feature type="transmembrane region" description="Helical" evidence="1">
    <location>
        <begin position="200"/>
        <end position="220"/>
    </location>
</feature>
<keyword evidence="1" id="KW-0813">Transport</keyword>
<evidence type="ECO:0000313" key="2">
    <source>
        <dbReference type="EMBL" id="KJV77241.1"/>
    </source>
</evidence>
<comment type="subcellular location">
    <subcellularLocation>
        <location evidence="1">Cell inner membrane</location>
        <topology evidence="1">Multi-pass membrane protein</topology>
    </subcellularLocation>
</comment>
<reference evidence="2 3" key="1">
    <citation type="submission" date="2015-01" db="EMBL/GenBank/DDBJ databases">
        <title>Genome Sequencing of Rickettsiales.</title>
        <authorList>
            <person name="Daugherty S.C."/>
            <person name="Su Q."/>
            <person name="Abolude K."/>
            <person name="Beier-Sexton M."/>
            <person name="Carlyon J.A."/>
            <person name="Carter R."/>
            <person name="Day N.P."/>
            <person name="Dumler S.J."/>
            <person name="Dyachenko V."/>
            <person name="Godinez A."/>
            <person name="Kurtti T.J."/>
            <person name="Lichay M."/>
            <person name="Mullins K.E."/>
            <person name="Ott S."/>
            <person name="Pappas-Brown V."/>
            <person name="Paris D.H."/>
            <person name="Patel P."/>
            <person name="Richards A.L."/>
            <person name="Sadzewicz L."/>
            <person name="Sears K."/>
            <person name="Seidman D."/>
            <person name="Sengamalay N."/>
            <person name="Stenos J."/>
            <person name="Tallon L.J."/>
            <person name="Vincent G."/>
            <person name="Fraser C.M."/>
            <person name="Munderloh U."/>
            <person name="Dunning-Hotopp J.C."/>
        </authorList>
    </citation>
    <scope>NUCLEOTIDE SEQUENCE [LARGE SCALE GENOMIC DNA]</scope>
    <source>
        <strain evidence="2 3">TA716</strain>
    </source>
</reference>
<sequence>MRQKNILILTDQNKLYIALCVLFSVLVITNNMVYQKFVYLPFFGLHIFELSVGAILYPINFLITDIIAEFYGKNHARYCIKMAILMNILVAVIIKVFSLLNATSWSKIDNNLFNQMFSMYHIAFIGSLLASYTSQIVDINIYLGLKSLTKGKYLLVRNNISTAISLFIDTCIVVGFLCIFKILPIQIAFNLIFNSYTFKLLFTILSTPLFYIAVTILTRVQYKK</sequence>
<keyword evidence="1" id="KW-1003">Cell membrane</keyword>
<keyword evidence="1" id="KW-1133">Transmembrane helix</keyword>
<dbReference type="NCBIfam" id="TIGR00697">
    <property type="entry name" value="queuosine precursor transporter"/>
    <property type="match status" value="1"/>
</dbReference>